<proteinExistence type="predicted"/>
<feature type="region of interest" description="Disordered" evidence="4">
    <location>
        <begin position="171"/>
        <end position="246"/>
    </location>
</feature>
<evidence type="ECO:0000256" key="4">
    <source>
        <dbReference type="SAM" id="MobiDB-lite"/>
    </source>
</evidence>
<dbReference type="GO" id="GO:0000127">
    <property type="term" value="C:transcription factor TFIIIC complex"/>
    <property type="evidence" value="ECO:0007669"/>
    <property type="project" value="TreeGrafter"/>
</dbReference>
<dbReference type="EMBL" id="GGEC01068281">
    <property type="protein sequence ID" value="MBX48765.1"/>
    <property type="molecule type" value="Transcribed_RNA"/>
</dbReference>
<evidence type="ECO:0000256" key="3">
    <source>
        <dbReference type="ARBA" id="ARBA00023242"/>
    </source>
</evidence>
<keyword evidence="3" id="KW-0539">Nucleus</keyword>
<sequence>MKLLSLVKAAYNAPVNGMPTVGPKQYGIHALRGLSFAIWCVQVSRLTGMVAYCGADGTVRRFQLTAKVEKDPARNSPLHFICGSLTIGEDGRAVVVHTPLPHIPPTSKKLGCDVGNNSRVLQGFSSESYHTKGMNNNRAKCTEAENQALVLSYGVDPDLESEPEETLAVFTRKNKAKSKNSKDIKLGEDQTSACGDDEQDKSKDKAKSKNQNKNKLGEDRALILRDEEQDTVPKKEGEMGGAGNESKVIPPKLVAIHRVRWNMNKGSERWLCSGGAAGIVRCQEVVFSVADKWFARKR</sequence>
<dbReference type="AlphaFoldDB" id="A0A2P2P1V1"/>
<evidence type="ECO:0000256" key="1">
    <source>
        <dbReference type="ARBA" id="ARBA00004123"/>
    </source>
</evidence>
<reference evidence="5" key="1">
    <citation type="submission" date="2018-02" db="EMBL/GenBank/DDBJ databases">
        <title>Rhizophora mucronata_Transcriptome.</title>
        <authorList>
            <person name="Meera S.P."/>
            <person name="Sreeshan A."/>
            <person name="Augustine A."/>
        </authorList>
    </citation>
    <scope>NUCLEOTIDE SEQUENCE</scope>
    <source>
        <tissue evidence="5">Leaf</tissue>
    </source>
</reference>
<evidence type="ECO:0000256" key="2">
    <source>
        <dbReference type="ARBA" id="ARBA00023163"/>
    </source>
</evidence>
<evidence type="ECO:0000313" key="5">
    <source>
        <dbReference type="EMBL" id="MBX48765.1"/>
    </source>
</evidence>
<dbReference type="GO" id="GO:0006383">
    <property type="term" value="P:transcription by RNA polymerase III"/>
    <property type="evidence" value="ECO:0007669"/>
    <property type="project" value="TreeGrafter"/>
</dbReference>
<protein>
    <submittedName>
        <fullName evidence="5">Uncharacterized protein MANES_13G012000</fullName>
    </submittedName>
</protein>
<dbReference type="PANTHER" id="PTHR15052:SF2">
    <property type="entry name" value="GENERAL TRANSCRIPTION FACTOR 3C POLYPEPTIDE 2"/>
    <property type="match status" value="1"/>
</dbReference>
<keyword evidence="2" id="KW-0804">Transcription</keyword>
<accession>A0A2P2P1V1</accession>
<dbReference type="GO" id="GO:0005634">
    <property type="term" value="C:nucleus"/>
    <property type="evidence" value="ECO:0007669"/>
    <property type="project" value="UniProtKB-SubCell"/>
</dbReference>
<dbReference type="InterPro" id="IPR052416">
    <property type="entry name" value="GTF3C_component"/>
</dbReference>
<name>A0A2P2P1V1_RHIMU</name>
<feature type="compositionally biased region" description="Basic and acidic residues" evidence="4">
    <location>
        <begin position="215"/>
        <end position="238"/>
    </location>
</feature>
<comment type="subcellular location">
    <subcellularLocation>
        <location evidence="1">Nucleus</location>
    </subcellularLocation>
</comment>
<organism evidence="5">
    <name type="scientific">Rhizophora mucronata</name>
    <name type="common">Asiatic mangrove</name>
    <dbReference type="NCBI Taxonomy" id="61149"/>
    <lineage>
        <taxon>Eukaryota</taxon>
        <taxon>Viridiplantae</taxon>
        <taxon>Streptophyta</taxon>
        <taxon>Embryophyta</taxon>
        <taxon>Tracheophyta</taxon>
        <taxon>Spermatophyta</taxon>
        <taxon>Magnoliopsida</taxon>
        <taxon>eudicotyledons</taxon>
        <taxon>Gunneridae</taxon>
        <taxon>Pentapetalae</taxon>
        <taxon>rosids</taxon>
        <taxon>fabids</taxon>
        <taxon>Malpighiales</taxon>
        <taxon>Rhizophoraceae</taxon>
        <taxon>Rhizophora</taxon>
    </lineage>
</organism>
<dbReference type="PANTHER" id="PTHR15052">
    <property type="entry name" value="RNA POLYMERASE III TRANSCRIPTION INITIATION FACTOR COMPLEX SUBUNIT"/>
    <property type="match status" value="1"/>
</dbReference>